<dbReference type="EMBL" id="HACG01000181">
    <property type="protein sequence ID" value="CEK47046.1"/>
    <property type="molecule type" value="Transcribed_RNA"/>
</dbReference>
<proteinExistence type="predicted"/>
<feature type="region of interest" description="Disordered" evidence="1">
    <location>
        <begin position="1"/>
        <end position="30"/>
    </location>
</feature>
<sequence length="67" mass="7618">SRMPDTTPLRSNSSLLQRPGTSSDMFSHPTMTRAIPRHPFANAWSSQDVRPAHWQTPYLPRQPNMAT</sequence>
<evidence type="ECO:0000256" key="1">
    <source>
        <dbReference type="SAM" id="MobiDB-lite"/>
    </source>
</evidence>
<feature type="compositionally biased region" description="Polar residues" evidence="1">
    <location>
        <begin position="8"/>
        <end position="25"/>
    </location>
</feature>
<feature type="non-terminal residue" evidence="2">
    <location>
        <position position="1"/>
    </location>
</feature>
<gene>
    <name evidence="2" type="primary">ORF434</name>
</gene>
<accession>A0A0B6XU61</accession>
<feature type="non-terminal residue" evidence="2">
    <location>
        <position position="67"/>
    </location>
</feature>
<reference evidence="2" key="1">
    <citation type="submission" date="2014-12" db="EMBL/GenBank/DDBJ databases">
        <title>Insight into the proteome of Arion vulgaris.</title>
        <authorList>
            <person name="Aradska J."/>
            <person name="Bulat T."/>
            <person name="Smidak R."/>
            <person name="Sarate P."/>
            <person name="Gangsoo J."/>
            <person name="Sialana F."/>
            <person name="Bilban M."/>
            <person name="Lubec G."/>
        </authorList>
    </citation>
    <scope>NUCLEOTIDE SEQUENCE</scope>
    <source>
        <tissue evidence="2">Skin</tissue>
    </source>
</reference>
<dbReference type="AlphaFoldDB" id="A0A0B6XU61"/>
<protein>
    <submittedName>
        <fullName evidence="2">Uncharacterized protein</fullName>
    </submittedName>
</protein>
<name>A0A0B6XU61_9EUPU</name>
<organism evidence="2">
    <name type="scientific">Arion vulgaris</name>
    <dbReference type="NCBI Taxonomy" id="1028688"/>
    <lineage>
        <taxon>Eukaryota</taxon>
        <taxon>Metazoa</taxon>
        <taxon>Spiralia</taxon>
        <taxon>Lophotrochozoa</taxon>
        <taxon>Mollusca</taxon>
        <taxon>Gastropoda</taxon>
        <taxon>Heterobranchia</taxon>
        <taxon>Euthyneura</taxon>
        <taxon>Panpulmonata</taxon>
        <taxon>Eupulmonata</taxon>
        <taxon>Stylommatophora</taxon>
        <taxon>Helicina</taxon>
        <taxon>Arionoidea</taxon>
        <taxon>Arionidae</taxon>
        <taxon>Arion</taxon>
    </lineage>
</organism>
<evidence type="ECO:0000313" key="2">
    <source>
        <dbReference type="EMBL" id="CEK47046.1"/>
    </source>
</evidence>